<name>A0AAV6VH90_9ARAC</name>
<evidence type="ECO:0000313" key="1">
    <source>
        <dbReference type="EMBL" id="KAG8195501.1"/>
    </source>
</evidence>
<dbReference type="AlphaFoldDB" id="A0AAV6VH90"/>
<reference evidence="1 2" key="1">
    <citation type="journal article" date="2022" name="Nat. Ecol. Evol.">
        <title>A masculinizing supergene underlies an exaggerated male reproductive morph in a spider.</title>
        <authorList>
            <person name="Hendrickx F."/>
            <person name="De Corte Z."/>
            <person name="Sonet G."/>
            <person name="Van Belleghem S.M."/>
            <person name="Kostlbacher S."/>
            <person name="Vangestel C."/>
        </authorList>
    </citation>
    <scope>NUCLEOTIDE SEQUENCE [LARGE SCALE GENOMIC DNA]</scope>
    <source>
        <strain evidence="1">W744_W776</strain>
    </source>
</reference>
<dbReference type="EMBL" id="JAFNEN010000086">
    <property type="protein sequence ID" value="KAG8195501.1"/>
    <property type="molecule type" value="Genomic_DNA"/>
</dbReference>
<gene>
    <name evidence="1" type="ORF">JTE90_010803</name>
</gene>
<sequence>MKTSTFAQRLGSLTWHIETVVTSKAVFVGEFPKVHISKISLRVTNKFNSLAISLVKKLHELEESNKTETIFDLEPKPAFRTRTAQVGKIASLSF</sequence>
<proteinExistence type="predicted"/>
<protein>
    <submittedName>
        <fullName evidence="1">Uncharacterized protein</fullName>
    </submittedName>
</protein>
<keyword evidence="2" id="KW-1185">Reference proteome</keyword>
<organism evidence="1 2">
    <name type="scientific">Oedothorax gibbosus</name>
    <dbReference type="NCBI Taxonomy" id="931172"/>
    <lineage>
        <taxon>Eukaryota</taxon>
        <taxon>Metazoa</taxon>
        <taxon>Ecdysozoa</taxon>
        <taxon>Arthropoda</taxon>
        <taxon>Chelicerata</taxon>
        <taxon>Arachnida</taxon>
        <taxon>Araneae</taxon>
        <taxon>Araneomorphae</taxon>
        <taxon>Entelegynae</taxon>
        <taxon>Araneoidea</taxon>
        <taxon>Linyphiidae</taxon>
        <taxon>Erigoninae</taxon>
        <taxon>Oedothorax</taxon>
    </lineage>
</organism>
<dbReference type="Proteomes" id="UP000827092">
    <property type="component" value="Unassembled WGS sequence"/>
</dbReference>
<evidence type="ECO:0000313" key="2">
    <source>
        <dbReference type="Proteomes" id="UP000827092"/>
    </source>
</evidence>
<comment type="caution">
    <text evidence="1">The sequence shown here is derived from an EMBL/GenBank/DDBJ whole genome shotgun (WGS) entry which is preliminary data.</text>
</comment>
<accession>A0AAV6VH90</accession>